<dbReference type="Gene3D" id="3.30.70.1430">
    <property type="entry name" value="Multidrug efflux transporter AcrB pore domain"/>
    <property type="match status" value="2"/>
</dbReference>
<dbReference type="GO" id="GO:0005886">
    <property type="term" value="C:plasma membrane"/>
    <property type="evidence" value="ECO:0007669"/>
    <property type="project" value="TreeGrafter"/>
</dbReference>
<evidence type="ECO:0000256" key="1">
    <source>
        <dbReference type="SAM" id="Phobius"/>
    </source>
</evidence>
<dbReference type="AlphaFoldDB" id="A0A1D8GHU4"/>
<dbReference type="SUPFAM" id="SSF82693">
    <property type="entry name" value="Multidrug efflux transporter AcrB pore domain, PN1, PN2, PC1 and PC2 subdomains"/>
    <property type="match status" value="3"/>
</dbReference>
<feature type="transmembrane region" description="Helical" evidence="1">
    <location>
        <begin position="413"/>
        <end position="436"/>
    </location>
</feature>
<dbReference type="InterPro" id="IPR001036">
    <property type="entry name" value="Acrflvin-R"/>
</dbReference>
<feature type="transmembrane region" description="Helical" evidence="1">
    <location>
        <begin position="557"/>
        <end position="578"/>
    </location>
</feature>
<dbReference type="InterPro" id="IPR027463">
    <property type="entry name" value="AcrB_DN_DC_subdom"/>
</dbReference>
<feature type="transmembrane region" description="Helical" evidence="1">
    <location>
        <begin position="33"/>
        <end position="50"/>
    </location>
</feature>
<dbReference type="Gene3D" id="3.30.70.1320">
    <property type="entry name" value="Multidrug efflux transporter AcrB pore domain like"/>
    <property type="match status" value="1"/>
</dbReference>
<feature type="transmembrane region" description="Helical" evidence="1">
    <location>
        <begin position="533"/>
        <end position="551"/>
    </location>
</feature>
<dbReference type="EMBL" id="CP017269">
    <property type="protein sequence ID" value="AOT70481.1"/>
    <property type="molecule type" value="Genomic_DNA"/>
</dbReference>
<dbReference type="Gene3D" id="3.30.2090.10">
    <property type="entry name" value="Multidrug efflux transporter AcrB TolC docking domain, DN and DC subdomains"/>
    <property type="match status" value="2"/>
</dbReference>
<reference evidence="3 4" key="1">
    <citation type="submission" date="2016-09" db="EMBL/GenBank/DDBJ databases">
        <title>Genomic analysis reveals versatility of anaerobic energy metabolism of Geosporobacter ferrireducens IRF9 of phylum Firmicutes.</title>
        <authorList>
            <person name="Kim S.-J."/>
        </authorList>
    </citation>
    <scope>NUCLEOTIDE SEQUENCE [LARGE SCALE GENOMIC DNA]</scope>
    <source>
        <strain evidence="3 4">IRF9</strain>
    </source>
</reference>
<feature type="transmembrane region" description="Helical" evidence="1">
    <location>
        <begin position="948"/>
        <end position="967"/>
    </location>
</feature>
<dbReference type="PRINTS" id="PR00702">
    <property type="entry name" value="ACRIFLAVINRP"/>
</dbReference>
<organism evidence="3 4">
    <name type="scientific">Geosporobacter ferrireducens</name>
    <dbReference type="NCBI Taxonomy" id="1424294"/>
    <lineage>
        <taxon>Bacteria</taxon>
        <taxon>Bacillati</taxon>
        <taxon>Bacillota</taxon>
        <taxon>Clostridia</taxon>
        <taxon>Peptostreptococcales</taxon>
        <taxon>Thermotaleaceae</taxon>
        <taxon>Geosporobacter</taxon>
    </lineage>
</organism>
<dbReference type="PANTHER" id="PTHR32063:SF24">
    <property type="entry name" value="CATION EFFLUX SYSTEM (ACRB_ACRD_ACRF FAMILY)"/>
    <property type="match status" value="1"/>
</dbReference>
<dbReference type="PANTHER" id="PTHR32063">
    <property type="match status" value="1"/>
</dbReference>
<feature type="transmembrane region" description="Helical" evidence="1">
    <location>
        <begin position="1077"/>
        <end position="1099"/>
    </location>
</feature>
<dbReference type="Proteomes" id="UP000095743">
    <property type="component" value="Chromosome"/>
</dbReference>
<feature type="transmembrane region" description="Helical" evidence="1">
    <location>
        <begin position="612"/>
        <end position="633"/>
    </location>
</feature>
<dbReference type="RefSeq" id="WP_069977277.1">
    <property type="nucleotide sequence ID" value="NZ_CP017269.1"/>
</dbReference>
<keyword evidence="4" id="KW-1185">Reference proteome</keyword>
<sequence length="1131" mass="125151">MEEKKKEGHIPELEEKVNILGRWASFFIDRYRIVYLMIAAILVWGITAYFEMKRELQPEVVLPYGYVLTTYPGAAPEEVERLLTDKIEKKMDEISKVKQILSTSGYGYSMVFVEFETGVDIDDAVQKMKEKVSSIQKELPADAETPEVNSFETNNAAIMIINVSGDYDLMTLKSYGEKIKEDLEKLKEVSSIQIIGGLEREIKIIVDPQKLSAYNLSLEQIKNAIMLSNVNFPGGNIQLDKKNYNIRTVGEMKQAAELENVVLTYMNNSPLYLKDVAVVEDGHRDPESYSRMSYGLGTDQPAVKQSVAIAVKKKEAADIIKTSQKIHDLLEKQKGHLYPENLQIEVSGDTAVYVKDELGTVINNSKSGLLLVITVLFLFIGFAESLVVSFVIPLSILVAFGMMKTTGMTFNSITMFSLILAVGMLVDNGIVIMENIDRLRFKGLSSEQAAKVGTNQIAPAIAASTLTTLAAFFPIMLTPGVMGAFIKPIPQTVMFALGASFLVSVTITPALCTMALKGHRSNGTGKTSTAKKIVQKIGAVLLVFILTMYAFKDNEGGLMGFGTLSVIFGFLFAGGMILKLIRRGKTEKDHFIIRNYGERLYKIIQNKWRRRAVIAIILTAFLFSMALIPLGFLKVEMFATTDFTRLYVNIKTPNGTSLDTTSAITEEVERRLFQFKEIKSFVSNIGMIGADSIDEFQVSSGGTPNIARVIIDLVEEKERKRSSMEISAEMRKVLEGIPGAEINVQEMESGPPSGKAITVRIKGERLEDIKKTGDDFVEILKGIPGTLDVKNGMAEGTPEIQVHVDKERAARYGLENMTIATGIRNAVHGLKATTLRSNQEEIDVVIRTSKDKLETIKDLEKIYFYSRSGYPVAFSQVASIVEGTSILTIGHEDLKRQTNITADLVAGYNAADITKEFQTAIADYPLLEGITIEYGGEVEDMQESFTDMFRNMIIAAILVFLILAIQFNSLSQPLIILFTVPMALIGVMPGHVITGNNFGFVSFIGVVALVGIAVNDAIVLVDYINYLRKNGYELYEAVKETGMTRFIPVMATTITTVGGILPITLRQPFFAPLGYALIFGLGVATVLTLIVIPVLYVMLEEFKGWRKNRKNYRLQKGVGRHEEAADITPAQ</sequence>
<keyword evidence="1" id="KW-1133">Transmembrane helix</keyword>
<proteinExistence type="predicted"/>
<gene>
    <name evidence="3" type="ORF">Gferi_13380</name>
</gene>
<feature type="transmembrane region" description="Helical" evidence="1">
    <location>
        <begin position="974"/>
        <end position="994"/>
    </location>
</feature>
<feature type="transmembrane region" description="Helical" evidence="1">
    <location>
        <begin position="368"/>
        <end position="401"/>
    </location>
</feature>
<dbReference type="Gene3D" id="3.30.70.1440">
    <property type="entry name" value="Multidrug efflux transporter AcrB pore domain"/>
    <property type="match status" value="1"/>
</dbReference>
<dbReference type="STRING" id="1424294.Gferi_13380"/>
<dbReference type="Pfam" id="PF00873">
    <property type="entry name" value="ACR_tran"/>
    <property type="match status" value="2"/>
</dbReference>
<evidence type="ECO:0000313" key="4">
    <source>
        <dbReference type="Proteomes" id="UP000095743"/>
    </source>
</evidence>
<protein>
    <recommendedName>
        <fullName evidence="2">SSD domain-containing protein</fullName>
    </recommendedName>
</protein>
<feature type="transmembrane region" description="Helical" evidence="1">
    <location>
        <begin position="489"/>
        <end position="512"/>
    </location>
</feature>
<feature type="transmembrane region" description="Helical" evidence="1">
    <location>
        <begin position="1046"/>
        <end position="1065"/>
    </location>
</feature>
<evidence type="ECO:0000313" key="3">
    <source>
        <dbReference type="EMBL" id="AOT70481.1"/>
    </source>
</evidence>
<dbReference type="SUPFAM" id="SSF82866">
    <property type="entry name" value="Multidrug efflux transporter AcrB transmembrane domain"/>
    <property type="match status" value="2"/>
</dbReference>
<dbReference type="SUPFAM" id="SSF82714">
    <property type="entry name" value="Multidrug efflux transporter AcrB TolC docking domain, DN and DC subdomains"/>
    <property type="match status" value="2"/>
</dbReference>
<feature type="transmembrane region" description="Helical" evidence="1">
    <location>
        <begin position="1000"/>
        <end position="1025"/>
    </location>
</feature>
<feature type="domain" description="SSD" evidence="2">
    <location>
        <begin position="390"/>
        <end position="514"/>
    </location>
</feature>
<dbReference type="KEGG" id="gfe:Gferi_13380"/>
<keyword evidence="1" id="KW-0812">Transmembrane</keyword>
<name>A0A1D8GHU4_9FIRM</name>
<dbReference type="Gene3D" id="1.20.1640.10">
    <property type="entry name" value="Multidrug efflux transporter AcrB transmembrane domain"/>
    <property type="match status" value="2"/>
</dbReference>
<evidence type="ECO:0000259" key="2">
    <source>
        <dbReference type="PROSITE" id="PS50156"/>
    </source>
</evidence>
<dbReference type="InterPro" id="IPR000731">
    <property type="entry name" value="SSD"/>
</dbReference>
<dbReference type="PROSITE" id="PS50156">
    <property type="entry name" value="SSD"/>
    <property type="match status" value="1"/>
</dbReference>
<keyword evidence="1" id="KW-0472">Membrane</keyword>
<feature type="transmembrane region" description="Helical" evidence="1">
    <location>
        <begin position="457"/>
        <end position="477"/>
    </location>
</feature>
<dbReference type="OrthoDB" id="9757876at2"/>
<dbReference type="GO" id="GO:0042910">
    <property type="term" value="F:xenobiotic transmembrane transporter activity"/>
    <property type="evidence" value="ECO:0007669"/>
    <property type="project" value="TreeGrafter"/>
</dbReference>
<accession>A0A1D8GHU4</accession>